<reference evidence="2 3" key="1">
    <citation type="journal article" date="2021" name="bioRxiv">
        <title>Chromosome-scale and haplotype-resolved genome assembly of a tetraploid potato cultivar.</title>
        <authorList>
            <person name="Sun H."/>
            <person name="Jiao W.-B."/>
            <person name="Krause K."/>
            <person name="Campoy J.A."/>
            <person name="Goel M."/>
            <person name="Folz-Donahue K."/>
            <person name="Kukat C."/>
            <person name="Huettel B."/>
            <person name="Schneeberger K."/>
        </authorList>
    </citation>
    <scope>NUCLEOTIDE SEQUENCE [LARGE SCALE GENOMIC DNA]</scope>
    <source>
        <strain evidence="2">SolTubOtavaFocal</strain>
        <tissue evidence="2">Leaves</tissue>
    </source>
</reference>
<evidence type="ECO:0000259" key="1">
    <source>
        <dbReference type="Pfam" id="PF26057"/>
    </source>
</evidence>
<gene>
    <name evidence="2" type="ORF">KY290_005165</name>
</gene>
<keyword evidence="3" id="KW-1185">Reference proteome</keyword>
<dbReference type="EMBL" id="JAIVGD010000002">
    <property type="protein sequence ID" value="KAH0778738.1"/>
    <property type="molecule type" value="Genomic_DNA"/>
</dbReference>
<protein>
    <recommendedName>
        <fullName evidence="1">DUF8018 domain-containing protein</fullName>
    </recommendedName>
</protein>
<feature type="domain" description="DUF8018" evidence="1">
    <location>
        <begin position="32"/>
        <end position="83"/>
    </location>
</feature>
<proteinExistence type="predicted"/>
<dbReference type="PANTHER" id="PTHR35289:SF1">
    <property type="entry name" value="ATP SYNTHASE 9 MITOCHONDRIAL-RELATED"/>
    <property type="match status" value="1"/>
</dbReference>
<accession>A0ABQ7WF61</accession>
<dbReference type="InterPro" id="IPR058331">
    <property type="entry name" value="DUF8018"/>
</dbReference>
<dbReference type="PANTHER" id="PTHR35289">
    <property type="entry name" value="TRANSMEMBRANE PROTEIN"/>
    <property type="match status" value="1"/>
</dbReference>
<sequence>MRVATHKGSVDQSKREPSQLLWLCHLSPGGSVEVKVDIIRRMAPLDPEGDWEQRGARALDNPRTATGEELLERLYTLLEDLNRVAFPGLAGVACRAFSSVAGFGGPKLTWLRQKASSLKARLARRPSRSARSRPAALPKPIIILVPRPHCWKGSASKPYVELPPHTAPLGMESREILSQAPKPNSLFDYHQPEATLRGTHFGLLIPFSDRFEALAKIKLIYLILENEIDAVFLVLGRARQPHAEESSPFKISARAFLSSAIRLSCFSVIRKSFSSVVPVQQSGGPAASARLALLSEKNKNK</sequence>
<organism evidence="2 3">
    <name type="scientific">Solanum tuberosum</name>
    <name type="common">Potato</name>
    <dbReference type="NCBI Taxonomy" id="4113"/>
    <lineage>
        <taxon>Eukaryota</taxon>
        <taxon>Viridiplantae</taxon>
        <taxon>Streptophyta</taxon>
        <taxon>Embryophyta</taxon>
        <taxon>Tracheophyta</taxon>
        <taxon>Spermatophyta</taxon>
        <taxon>Magnoliopsida</taxon>
        <taxon>eudicotyledons</taxon>
        <taxon>Gunneridae</taxon>
        <taxon>Pentapetalae</taxon>
        <taxon>asterids</taxon>
        <taxon>lamiids</taxon>
        <taxon>Solanales</taxon>
        <taxon>Solanaceae</taxon>
        <taxon>Solanoideae</taxon>
        <taxon>Solaneae</taxon>
        <taxon>Solanum</taxon>
    </lineage>
</organism>
<name>A0ABQ7WF61_SOLTU</name>
<dbReference type="Proteomes" id="UP000826656">
    <property type="component" value="Unassembled WGS sequence"/>
</dbReference>
<evidence type="ECO:0000313" key="2">
    <source>
        <dbReference type="EMBL" id="KAH0778738.1"/>
    </source>
</evidence>
<evidence type="ECO:0000313" key="3">
    <source>
        <dbReference type="Proteomes" id="UP000826656"/>
    </source>
</evidence>
<dbReference type="InterPro" id="IPR052694">
    <property type="entry name" value="Mt_uS3-like"/>
</dbReference>
<dbReference type="Pfam" id="PF26057">
    <property type="entry name" value="DUF8018"/>
    <property type="match status" value="1"/>
</dbReference>
<comment type="caution">
    <text evidence="2">The sequence shown here is derived from an EMBL/GenBank/DDBJ whole genome shotgun (WGS) entry which is preliminary data.</text>
</comment>